<organism evidence="1">
    <name type="scientific">Arundo donax</name>
    <name type="common">Giant reed</name>
    <name type="synonym">Donax arundinaceus</name>
    <dbReference type="NCBI Taxonomy" id="35708"/>
    <lineage>
        <taxon>Eukaryota</taxon>
        <taxon>Viridiplantae</taxon>
        <taxon>Streptophyta</taxon>
        <taxon>Embryophyta</taxon>
        <taxon>Tracheophyta</taxon>
        <taxon>Spermatophyta</taxon>
        <taxon>Magnoliopsida</taxon>
        <taxon>Liliopsida</taxon>
        <taxon>Poales</taxon>
        <taxon>Poaceae</taxon>
        <taxon>PACMAD clade</taxon>
        <taxon>Arundinoideae</taxon>
        <taxon>Arundineae</taxon>
        <taxon>Arundo</taxon>
    </lineage>
</organism>
<dbReference type="EMBL" id="GBRH01196776">
    <property type="protein sequence ID" value="JAE01120.1"/>
    <property type="molecule type" value="Transcribed_RNA"/>
</dbReference>
<dbReference type="AlphaFoldDB" id="A0A0A9EK99"/>
<proteinExistence type="predicted"/>
<protein>
    <submittedName>
        <fullName evidence="1">Uncharacterized protein</fullName>
    </submittedName>
</protein>
<evidence type="ECO:0000313" key="1">
    <source>
        <dbReference type="EMBL" id="JAE01120.1"/>
    </source>
</evidence>
<reference evidence="1" key="1">
    <citation type="submission" date="2014-09" db="EMBL/GenBank/DDBJ databases">
        <authorList>
            <person name="Magalhaes I.L.F."/>
            <person name="Oliveira U."/>
            <person name="Santos F.R."/>
            <person name="Vidigal T.H.D.A."/>
            <person name="Brescovit A.D."/>
            <person name="Santos A.J."/>
        </authorList>
    </citation>
    <scope>NUCLEOTIDE SEQUENCE</scope>
    <source>
        <tissue evidence="1">Shoot tissue taken approximately 20 cm above the soil surface</tissue>
    </source>
</reference>
<name>A0A0A9EK99_ARUDO</name>
<reference evidence="1" key="2">
    <citation type="journal article" date="2015" name="Data Brief">
        <title>Shoot transcriptome of the giant reed, Arundo donax.</title>
        <authorList>
            <person name="Barrero R.A."/>
            <person name="Guerrero F.D."/>
            <person name="Moolhuijzen P."/>
            <person name="Goolsby J.A."/>
            <person name="Tidwell J."/>
            <person name="Bellgard S.E."/>
            <person name="Bellgard M.I."/>
        </authorList>
    </citation>
    <scope>NUCLEOTIDE SEQUENCE</scope>
    <source>
        <tissue evidence="1">Shoot tissue taken approximately 20 cm above the soil surface</tissue>
    </source>
</reference>
<sequence>MDDRSGFLDDDDGSGKQLCWQDINRGHRVREKLHQNICQRPYRQNSFVCVRGR</sequence>
<accession>A0A0A9EK99</accession>